<dbReference type="OrthoDB" id="3201069at2759"/>
<dbReference type="GO" id="GO:0030479">
    <property type="term" value="C:actin cortical patch"/>
    <property type="evidence" value="ECO:0007669"/>
    <property type="project" value="TreeGrafter"/>
</dbReference>
<feature type="repeat" description="CHCR" evidence="1">
    <location>
        <begin position="29"/>
        <end position="123"/>
    </location>
</feature>
<dbReference type="GO" id="GO:0006886">
    <property type="term" value="P:intracellular protein transport"/>
    <property type="evidence" value="ECO:0007669"/>
    <property type="project" value="UniProtKB-UniRule"/>
</dbReference>
<dbReference type="GO" id="GO:0098588">
    <property type="term" value="C:bounding membrane of organelle"/>
    <property type="evidence" value="ECO:0007669"/>
    <property type="project" value="UniProtKB-ARBA"/>
</dbReference>
<dbReference type="PANTHER" id="PTHR10292:SF1">
    <property type="entry name" value="CLATHRIN HEAVY CHAIN"/>
    <property type="match status" value="1"/>
</dbReference>
<evidence type="ECO:0000313" key="3">
    <source>
        <dbReference type="Proteomes" id="UP000761534"/>
    </source>
</evidence>
<evidence type="ECO:0000256" key="1">
    <source>
        <dbReference type="PROSITE-ProRule" id="PRU01006"/>
    </source>
</evidence>
<dbReference type="Proteomes" id="UP000761534">
    <property type="component" value="Unassembled WGS sequence"/>
</dbReference>
<dbReference type="EMBL" id="SWFS01000075">
    <property type="protein sequence ID" value="KAA8916967.1"/>
    <property type="molecule type" value="Genomic_DNA"/>
</dbReference>
<protein>
    <submittedName>
        <fullName evidence="2">Uncharacterized protein</fullName>
    </submittedName>
</protein>
<dbReference type="PANTHER" id="PTHR10292">
    <property type="entry name" value="CLATHRIN HEAVY CHAIN RELATED"/>
    <property type="match status" value="1"/>
</dbReference>
<proteinExistence type="predicted"/>
<organism evidence="2 3">
    <name type="scientific">Trichomonascus ciferrii</name>
    <dbReference type="NCBI Taxonomy" id="44093"/>
    <lineage>
        <taxon>Eukaryota</taxon>
        <taxon>Fungi</taxon>
        <taxon>Dikarya</taxon>
        <taxon>Ascomycota</taxon>
        <taxon>Saccharomycotina</taxon>
        <taxon>Dipodascomycetes</taxon>
        <taxon>Dipodascales</taxon>
        <taxon>Trichomonascaceae</taxon>
        <taxon>Trichomonascus</taxon>
        <taxon>Trichomonascus ciferrii complex</taxon>
    </lineage>
</organism>
<accession>A0A642VBG2</accession>
<dbReference type="GO" id="GO:0006898">
    <property type="term" value="P:receptor-mediated endocytosis"/>
    <property type="evidence" value="ECO:0007669"/>
    <property type="project" value="TreeGrafter"/>
</dbReference>
<dbReference type="GO" id="GO:0071439">
    <property type="term" value="C:clathrin complex"/>
    <property type="evidence" value="ECO:0007669"/>
    <property type="project" value="TreeGrafter"/>
</dbReference>
<dbReference type="SUPFAM" id="SSF48371">
    <property type="entry name" value="ARM repeat"/>
    <property type="match status" value="1"/>
</dbReference>
<dbReference type="GO" id="GO:0032051">
    <property type="term" value="F:clathrin light chain binding"/>
    <property type="evidence" value="ECO:0007669"/>
    <property type="project" value="TreeGrafter"/>
</dbReference>
<gene>
    <name evidence="2" type="ORF">TRICI_000865</name>
</gene>
<dbReference type="InterPro" id="IPR000547">
    <property type="entry name" value="Clathrin_H-chain/VPS_repeat"/>
</dbReference>
<dbReference type="PROSITE" id="PS50236">
    <property type="entry name" value="CHCR"/>
    <property type="match status" value="1"/>
</dbReference>
<name>A0A642VBG2_9ASCO</name>
<dbReference type="VEuPathDB" id="FungiDB:TRICI_000865"/>
<comment type="caution">
    <text evidence="2">The sequence shown here is derived from an EMBL/GenBank/DDBJ whole genome shotgun (WGS) entry which is preliminary data.</text>
</comment>
<keyword evidence="3" id="KW-1185">Reference proteome</keyword>
<reference evidence="2" key="1">
    <citation type="journal article" date="2019" name="G3 (Bethesda)">
        <title>Genome Assemblies of Two Rare Opportunistic Yeast Pathogens: Diutina rugosa (syn. Candida rugosa) and Trichomonascus ciferrii (syn. Candida ciferrii).</title>
        <authorList>
            <person name="Mixao V."/>
            <person name="Saus E."/>
            <person name="Hansen A.P."/>
            <person name="Lass-Florl C."/>
            <person name="Gabaldon T."/>
        </authorList>
    </citation>
    <scope>NUCLEOTIDE SEQUENCE</scope>
    <source>
        <strain evidence="2">CBS 4856</strain>
    </source>
</reference>
<evidence type="ECO:0000313" key="2">
    <source>
        <dbReference type="EMBL" id="KAA8916967.1"/>
    </source>
</evidence>
<dbReference type="GO" id="GO:0006895">
    <property type="term" value="P:Golgi to endosome transport"/>
    <property type="evidence" value="ECO:0007669"/>
    <property type="project" value="TreeGrafter"/>
</dbReference>
<dbReference type="GO" id="GO:0005829">
    <property type="term" value="C:cytosol"/>
    <property type="evidence" value="ECO:0007669"/>
    <property type="project" value="GOC"/>
</dbReference>
<dbReference type="InterPro" id="IPR055358">
    <property type="entry name" value="CHCR"/>
</dbReference>
<dbReference type="AlphaFoldDB" id="A0A642VBG2"/>
<sequence length="190" mass="21287">MSIAKKVCYWPRAPMYRLKPVGELYVEVADKYSNLVGPWNLVKLFEDFKTSEGLHYYLQSIVNLSNDPDVVFKYIQAAAQIGQFTEIEHIARDNNVYNPEKVKNFLKDAKLADQLPLIIVCNSVQFLFVEASQSHGGAGGWPPANPNPVVFFWGGVFSTDLRLPRTGIIALSRNGVRILTVHAASNNPIH</sequence>
<dbReference type="InterPro" id="IPR016024">
    <property type="entry name" value="ARM-type_fold"/>
</dbReference>
<dbReference type="SMART" id="SM00299">
    <property type="entry name" value="CLH"/>
    <property type="match status" value="1"/>
</dbReference>
<dbReference type="Pfam" id="PF00637">
    <property type="entry name" value="Clathrin"/>
    <property type="match status" value="1"/>
</dbReference>